<dbReference type="OrthoDB" id="7001066at2"/>
<dbReference type="InParanoid" id="W0RPE6"/>
<dbReference type="Pfam" id="PF13554">
    <property type="entry name" value="Phage_tail_terminator_5"/>
    <property type="match status" value="1"/>
</dbReference>
<reference evidence="2" key="1">
    <citation type="submission" date="2013-12" db="EMBL/GenBank/DDBJ databases">
        <authorList>
            <person name="DeBruyn J.M."/>
            <person name="Radosevich M."/>
            <person name="Wommack K.Eric."/>
            <person name="Polson S."/>
            <person name="Hauser L.J."/>
            <person name="Fawaz M.N."/>
            <person name="Korlach J."/>
            <person name="Tsai Y.-C."/>
        </authorList>
    </citation>
    <scope>NUCLEOTIDE SEQUENCE</scope>
    <source>
        <strain evidence="2">KBS708</strain>
        <plasmid evidence="2">1</plasmid>
    </source>
</reference>
<reference evidence="2 3" key="2">
    <citation type="journal article" date="2014" name="Genome Announc.">
        <title>Genome Sequence and Methylome of Soil Bacterium Gemmatirosa kalamazoonensis KBS708T, a Member of the Rarely Cultivated Gemmatimonadetes Phylum.</title>
        <authorList>
            <person name="Debruyn J.M."/>
            <person name="Radosevich M."/>
            <person name="Wommack K.E."/>
            <person name="Polson S.W."/>
            <person name="Hauser L.J."/>
            <person name="Fawaz M.N."/>
            <person name="Korlach J."/>
            <person name="Tsai Y.C."/>
        </authorList>
    </citation>
    <scope>NUCLEOTIDE SEQUENCE [LARGE SCALE GENOMIC DNA]</scope>
    <source>
        <strain evidence="2 3">KBS708</strain>
        <plasmid evidence="2">1</plasmid>
        <plasmid evidence="3">Plasmid 1</plasmid>
    </source>
</reference>
<geneLocation type="plasmid" evidence="2 3">
    <name>1</name>
</geneLocation>
<dbReference type="KEGG" id="gba:J421_4592"/>
<keyword evidence="3" id="KW-1185">Reference proteome</keyword>
<dbReference type="Proteomes" id="UP000019151">
    <property type="component" value="Plasmid 1"/>
</dbReference>
<dbReference type="AlphaFoldDB" id="W0RPE6"/>
<dbReference type="InterPro" id="IPR025395">
    <property type="entry name" value="Phage_tail_terminator-like"/>
</dbReference>
<sequence>MSATLPPLTTALRAALGARLDAALQASTLGALAGCAVQSEGLRFTRPTGRPWIRGTLRVGGTVPDTIGPHARLTTVGLWLVDVFTPANTGTADSDTLADAVVLAFPPGLDLALPNAQAADGVLRLTGASRGGAIPDAAGWLMAPCTVSWRTHTTNSI</sequence>
<protein>
    <submittedName>
        <fullName evidence="2">Uncharacterized protein</fullName>
    </submittedName>
</protein>
<keyword evidence="2" id="KW-0614">Plasmid</keyword>
<evidence type="ECO:0000313" key="1">
    <source>
        <dbReference type="EMBL" id="AHG92127.1"/>
    </source>
</evidence>
<dbReference type="HOGENOM" id="CLU_1675393_0_0_0"/>
<organism evidence="2 3">
    <name type="scientific">Gemmatirosa kalamazoonensis</name>
    <dbReference type="NCBI Taxonomy" id="861299"/>
    <lineage>
        <taxon>Bacteria</taxon>
        <taxon>Pseudomonadati</taxon>
        <taxon>Gemmatimonadota</taxon>
        <taxon>Gemmatimonadia</taxon>
        <taxon>Gemmatimonadales</taxon>
        <taxon>Gemmatimonadaceae</taxon>
        <taxon>Gemmatirosa</taxon>
    </lineage>
</organism>
<accession>W0RPE6</accession>
<evidence type="ECO:0000313" key="3">
    <source>
        <dbReference type="Proteomes" id="UP000019151"/>
    </source>
</evidence>
<name>W0RPE6_9BACT</name>
<dbReference type="EMBL" id="CP007129">
    <property type="protein sequence ID" value="AHG92195.1"/>
    <property type="molecule type" value="Genomic_DNA"/>
</dbReference>
<proteinExistence type="predicted"/>
<dbReference type="KEGG" id="gba:J421_4660"/>
<dbReference type="Gene3D" id="3.30.2000.20">
    <property type="match status" value="1"/>
</dbReference>
<dbReference type="RefSeq" id="WP_025413549.1">
    <property type="nucleotide sequence ID" value="NZ_CP007129.1"/>
</dbReference>
<dbReference type="EMBL" id="CP007129">
    <property type="protein sequence ID" value="AHG92127.1"/>
    <property type="molecule type" value="Genomic_DNA"/>
</dbReference>
<gene>
    <name evidence="1" type="ORF">J421_4592</name>
    <name evidence="2" type="ORF">J421_4660</name>
</gene>
<evidence type="ECO:0000313" key="2">
    <source>
        <dbReference type="EMBL" id="AHG92195.1"/>
    </source>
</evidence>